<keyword evidence="5 9" id="KW-0297">G-protein coupled receptor</keyword>
<feature type="compositionally biased region" description="Basic and acidic residues" evidence="10">
    <location>
        <begin position="430"/>
        <end position="443"/>
    </location>
</feature>
<comment type="similarity">
    <text evidence="9">Belongs to the G-protein coupled receptor 1 family.</text>
</comment>
<feature type="compositionally biased region" description="Polar residues" evidence="10">
    <location>
        <begin position="487"/>
        <end position="496"/>
    </location>
</feature>
<keyword evidence="14" id="KW-1185">Reference proteome</keyword>
<evidence type="ECO:0000256" key="7">
    <source>
        <dbReference type="ARBA" id="ARBA00023170"/>
    </source>
</evidence>
<name>A0A7M5XDS3_9CNID</name>
<keyword evidence="8 9" id="KW-0807">Transducer</keyword>
<feature type="compositionally biased region" description="Low complexity" evidence="10">
    <location>
        <begin position="299"/>
        <end position="314"/>
    </location>
</feature>
<dbReference type="GeneID" id="136823443"/>
<dbReference type="RefSeq" id="XP_066935731.1">
    <property type="nucleotide sequence ID" value="XM_067079630.1"/>
</dbReference>
<organism evidence="13 14">
    <name type="scientific">Clytia hemisphaerica</name>
    <dbReference type="NCBI Taxonomy" id="252671"/>
    <lineage>
        <taxon>Eukaryota</taxon>
        <taxon>Metazoa</taxon>
        <taxon>Cnidaria</taxon>
        <taxon>Hydrozoa</taxon>
        <taxon>Hydroidolina</taxon>
        <taxon>Leptothecata</taxon>
        <taxon>Obeliida</taxon>
        <taxon>Clytiidae</taxon>
        <taxon>Clytia</taxon>
    </lineage>
</organism>
<dbReference type="PROSITE" id="PS00237">
    <property type="entry name" value="G_PROTEIN_RECEP_F1_1"/>
    <property type="match status" value="1"/>
</dbReference>
<proteinExistence type="inferred from homology"/>
<feature type="region of interest" description="Disordered" evidence="10">
    <location>
        <begin position="430"/>
        <end position="449"/>
    </location>
</feature>
<dbReference type="Proteomes" id="UP000594262">
    <property type="component" value="Unplaced"/>
</dbReference>
<feature type="compositionally biased region" description="Polar residues" evidence="10">
    <location>
        <begin position="316"/>
        <end position="327"/>
    </location>
</feature>
<dbReference type="AlphaFoldDB" id="A0A7M5XDS3"/>
<feature type="transmembrane region" description="Helical" evidence="11">
    <location>
        <begin position="520"/>
        <end position="544"/>
    </location>
</feature>
<evidence type="ECO:0000256" key="10">
    <source>
        <dbReference type="SAM" id="MobiDB-lite"/>
    </source>
</evidence>
<evidence type="ECO:0000256" key="3">
    <source>
        <dbReference type="ARBA" id="ARBA00022692"/>
    </source>
</evidence>
<feature type="domain" description="G-protein coupled receptors family 1 profile" evidence="12">
    <location>
        <begin position="70"/>
        <end position="571"/>
    </location>
</feature>
<evidence type="ECO:0000256" key="8">
    <source>
        <dbReference type="ARBA" id="ARBA00023224"/>
    </source>
</evidence>
<feature type="transmembrane region" description="Helical" evidence="11">
    <location>
        <begin position="125"/>
        <end position="148"/>
    </location>
</feature>
<feature type="transmembrane region" description="Helical" evidence="11">
    <location>
        <begin position="169"/>
        <end position="190"/>
    </location>
</feature>
<evidence type="ECO:0000256" key="9">
    <source>
        <dbReference type="RuleBase" id="RU000688"/>
    </source>
</evidence>
<comment type="subcellular location">
    <subcellularLocation>
        <location evidence="1">Cell membrane</location>
        <topology evidence="1">Multi-pass membrane protein</topology>
    </subcellularLocation>
</comment>
<keyword evidence="4 11" id="KW-1133">Transmembrane helix</keyword>
<dbReference type="Pfam" id="PF00001">
    <property type="entry name" value="7tm_1"/>
    <property type="match status" value="1"/>
</dbReference>
<feature type="transmembrane region" description="Helical" evidence="11">
    <location>
        <begin position="90"/>
        <end position="113"/>
    </location>
</feature>
<keyword evidence="2" id="KW-1003">Cell membrane</keyword>
<evidence type="ECO:0000256" key="5">
    <source>
        <dbReference type="ARBA" id="ARBA00023040"/>
    </source>
</evidence>
<feature type="region of interest" description="Disordered" evidence="10">
    <location>
        <begin position="260"/>
        <end position="280"/>
    </location>
</feature>
<keyword evidence="6 11" id="KW-0472">Membrane</keyword>
<dbReference type="InterPro" id="IPR000276">
    <property type="entry name" value="GPCR_Rhodpsn"/>
</dbReference>
<evidence type="ECO:0000313" key="14">
    <source>
        <dbReference type="Proteomes" id="UP000594262"/>
    </source>
</evidence>
<evidence type="ECO:0000256" key="11">
    <source>
        <dbReference type="SAM" id="Phobius"/>
    </source>
</evidence>
<dbReference type="PROSITE" id="PS50262">
    <property type="entry name" value="G_PROTEIN_RECEP_F1_2"/>
    <property type="match status" value="1"/>
</dbReference>
<evidence type="ECO:0000313" key="13">
    <source>
        <dbReference type="EnsemblMetazoa" id="CLYHEMP021571.1"/>
    </source>
</evidence>
<evidence type="ECO:0000256" key="4">
    <source>
        <dbReference type="ARBA" id="ARBA00022989"/>
    </source>
</evidence>
<evidence type="ECO:0000256" key="2">
    <source>
        <dbReference type="ARBA" id="ARBA00022475"/>
    </source>
</evidence>
<keyword evidence="7 9" id="KW-0675">Receptor</keyword>
<dbReference type="Gene3D" id="1.20.1070.10">
    <property type="entry name" value="Rhodopsin 7-helix transmembrane proteins"/>
    <property type="match status" value="2"/>
</dbReference>
<sequence length="596" mass="67378">MDIYSLLNMTLTNRSLLNTTRLNCSVANTTNCSYTESMAASKGAIYEISTEEQILNVIFLSIIGTVTICGNIIALHAFIVSPELKRNTYYFIASLCVSDLMIACLSIPSWLIIVKNNFKVPNSLMYFQSCLDIFCGTLSIMSLAMIGVERFICIKHALHYHRIMTTRRVFGIITSIIFYAGICTIINYFASAVYQAGTIYYTALQCCILLMAFVIPVSLKIFSYGNIYLEAKRQVAQINKHQTISLGSYVDSDIGTSSTDINEDTDSMGPRMGHSNSRVSWTTSPLAIRKGDLRDSTRDSIITSRSSSPESESLSNHETPTSPTTPLNVKLKGFFKCLNRKNGENLDYNENLNFMNNGDANQRKSVVSRQSTDMSVRSILKKKSSDEDDSYLMEMNFSKDEEKEVFLKENDDKRQRKAASMQEDLKKLFKTQKSVDSEEERSRASSLPASKLVRKSLDVNTLPSVKEERKGSSSPFLRRFRGESRGSVASSPSLSKRLTKQRRQEQKIRRFKKEIRAAKVVGLIMGTFLMCWLPFMIFIVLLILKKPPDISNIVIVVSLHYINSAINPILYVLLNKVYRKAVIKAFKKLKTHFHCD</sequence>
<dbReference type="GO" id="GO:0005886">
    <property type="term" value="C:plasma membrane"/>
    <property type="evidence" value="ECO:0007669"/>
    <property type="project" value="UniProtKB-SubCell"/>
</dbReference>
<dbReference type="OrthoDB" id="5957871at2759"/>
<dbReference type="SUPFAM" id="SSF81321">
    <property type="entry name" value="Family A G protein-coupled receptor-like"/>
    <property type="match status" value="1"/>
</dbReference>
<dbReference type="PRINTS" id="PR00237">
    <property type="entry name" value="GPCRRHODOPSN"/>
</dbReference>
<reference evidence="13" key="1">
    <citation type="submission" date="2021-01" db="UniProtKB">
        <authorList>
            <consortium name="EnsemblMetazoa"/>
        </authorList>
    </citation>
    <scope>IDENTIFICATION</scope>
</reference>
<dbReference type="SMART" id="SM01381">
    <property type="entry name" value="7TM_GPCR_Srsx"/>
    <property type="match status" value="1"/>
</dbReference>
<dbReference type="EnsemblMetazoa" id="CLYHEMT021571.1">
    <property type="protein sequence ID" value="CLYHEMP021571.1"/>
    <property type="gene ID" value="CLYHEMG021571"/>
</dbReference>
<keyword evidence="3 9" id="KW-0812">Transmembrane</keyword>
<protein>
    <recommendedName>
        <fullName evidence="12">G-protein coupled receptors family 1 profile domain-containing protein</fullName>
    </recommendedName>
</protein>
<dbReference type="PANTHER" id="PTHR24248">
    <property type="entry name" value="ADRENERGIC RECEPTOR-RELATED G-PROTEIN COUPLED RECEPTOR"/>
    <property type="match status" value="1"/>
</dbReference>
<feature type="transmembrane region" description="Helical" evidence="11">
    <location>
        <begin position="54"/>
        <end position="78"/>
    </location>
</feature>
<feature type="transmembrane region" description="Helical" evidence="11">
    <location>
        <begin position="550"/>
        <end position="574"/>
    </location>
</feature>
<evidence type="ECO:0000259" key="12">
    <source>
        <dbReference type="PROSITE" id="PS50262"/>
    </source>
</evidence>
<dbReference type="GO" id="GO:0004930">
    <property type="term" value="F:G protein-coupled receptor activity"/>
    <property type="evidence" value="ECO:0007669"/>
    <property type="project" value="UniProtKB-KW"/>
</dbReference>
<evidence type="ECO:0000256" key="1">
    <source>
        <dbReference type="ARBA" id="ARBA00004651"/>
    </source>
</evidence>
<feature type="transmembrane region" description="Helical" evidence="11">
    <location>
        <begin position="202"/>
        <end position="223"/>
    </location>
</feature>
<dbReference type="InterPro" id="IPR017452">
    <property type="entry name" value="GPCR_Rhodpsn_7TM"/>
</dbReference>
<accession>A0A7M5XDS3</accession>
<feature type="region of interest" description="Disordered" evidence="10">
    <location>
        <begin position="463"/>
        <end position="503"/>
    </location>
</feature>
<feature type="region of interest" description="Disordered" evidence="10">
    <location>
        <begin position="297"/>
        <end position="327"/>
    </location>
</feature>
<evidence type="ECO:0000256" key="6">
    <source>
        <dbReference type="ARBA" id="ARBA00023136"/>
    </source>
</evidence>